<dbReference type="InterPro" id="IPR028082">
    <property type="entry name" value="Peripla_BP_I"/>
</dbReference>
<sequence>MKMIADELGISRQLVSIVMRDQPGASDETRQRVKDAARAMGYFPDASAQALRGKRTRRLGIIFSMREQFEVDMVERLFVYAKRKNFTLVLAPLTEQRTEQDAVADLLSQRVEGLCILSADGSGTRFSALPQGLPAVTLMGPTAGVCDFRADDTAGIRLLVDHLVGLGHRDILHVSGGAHPNGERRSESFREAMAAHGLAPRTVEGSMTEIGGATAAADVLKGNLPTAIIAANDRCARGVIGTLRTAGVRVPEDVSVAGYDNSSISCLPYLDMTSVDYGIEELTNQALEELIKQADAATVNTEGKVYLQAPTLVVRTSTAPPRLPSV</sequence>
<dbReference type="GO" id="GO:0000976">
    <property type="term" value="F:transcription cis-regulatory region binding"/>
    <property type="evidence" value="ECO:0007669"/>
    <property type="project" value="TreeGrafter"/>
</dbReference>
<dbReference type="SUPFAM" id="SSF53822">
    <property type="entry name" value="Periplasmic binding protein-like I"/>
    <property type="match status" value="1"/>
</dbReference>
<gene>
    <name evidence="5" type="ORF">A7979_05080</name>
</gene>
<reference evidence="5 6" key="1">
    <citation type="submission" date="2016-05" db="EMBL/GenBank/DDBJ databases">
        <title>Draft genome sequence of a porcine commensal Rothia nasimurium.</title>
        <authorList>
            <person name="Gaiser R.A."/>
            <person name="Van Baarlen P."/>
            <person name="Wells J.M."/>
        </authorList>
    </citation>
    <scope>NUCLEOTIDE SEQUENCE [LARGE SCALE GENOMIC DNA]</scope>
    <source>
        <strain evidence="5 6">PT-32</strain>
    </source>
</reference>
<dbReference type="Proteomes" id="UP000192359">
    <property type="component" value="Unassembled WGS sequence"/>
</dbReference>
<comment type="caution">
    <text evidence="5">The sequence shown here is derived from an EMBL/GenBank/DDBJ whole genome shotgun (WGS) entry which is preliminary data.</text>
</comment>
<dbReference type="PROSITE" id="PS50932">
    <property type="entry name" value="HTH_LACI_2"/>
    <property type="match status" value="1"/>
</dbReference>
<evidence type="ECO:0000256" key="1">
    <source>
        <dbReference type="ARBA" id="ARBA00023015"/>
    </source>
</evidence>
<protein>
    <recommendedName>
        <fullName evidence="4">HTH lacI-type domain-containing protein</fullName>
    </recommendedName>
</protein>
<dbReference type="AlphaFoldDB" id="A0A1Y1RND9"/>
<dbReference type="SUPFAM" id="SSF47413">
    <property type="entry name" value="lambda repressor-like DNA-binding domains"/>
    <property type="match status" value="1"/>
</dbReference>
<name>A0A1Y1RND9_9MICC</name>
<keyword evidence="2" id="KW-0238">DNA-binding</keyword>
<evidence type="ECO:0000256" key="3">
    <source>
        <dbReference type="ARBA" id="ARBA00023163"/>
    </source>
</evidence>
<keyword evidence="3" id="KW-0804">Transcription</keyword>
<keyword evidence="6" id="KW-1185">Reference proteome</keyword>
<evidence type="ECO:0000313" key="5">
    <source>
        <dbReference type="EMBL" id="ORC16121.1"/>
    </source>
</evidence>
<dbReference type="Gene3D" id="3.40.50.2300">
    <property type="match status" value="2"/>
</dbReference>
<dbReference type="PANTHER" id="PTHR30146">
    <property type="entry name" value="LACI-RELATED TRANSCRIPTIONAL REPRESSOR"/>
    <property type="match status" value="1"/>
</dbReference>
<dbReference type="Pfam" id="PF13377">
    <property type="entry name" value="Peripla_BP_3"/>
    <property type="match status" value="1"/>
</dbReference>
<dbReference type="InterPro" id="IPR046335">
    <property type="entry name" value="LacI/GalR-like_sensor"/>
</dbReference>
<feature type="domain" description="HTH lacI-type" evidence="4">
    <location>
        <begin position="1"/>
        <end position="53"/>
    </location>
</feature>
<evidence type="ECO:0000259" key="4">
    <source>
        <dbReference type="PROSITE" id="PS50932"/>
    </source>
</evidence>
<proteinExistence type="predicted"/>
<dbReference type="PANTHER" id="PTHR30146:SF109">
    <property type="entry name" value="HTH-TYPE TRANSCRIPTIONAL REGULATOR GALS"/>
    <property type="match status" value="1"/>
</dbReference>
<dbReference type="Gene3D" id="1.10.260.40">
    <property type="entry name" value="lambda repressor-like DNA-binding domains"/>
    <property type="match status" value="1"/>
</dbReference>
<evidence type="ECO:0000313" key="6">
    <source>
        <dbReference type="Proteomes" id="UP000192359"/>
    </source>
</evidence>
<dbReference type="CDD" id="cd06267">
    <property type="entry name" value="PBP1_LacI_sugar_binding-like"/>
    <property type="match status" value="1"/>
</dbReference>
<accession>A0A1Y1RND9</accession>
<dbReference type="SMART" id="SM00354">
    <property type="entry name" value="HTH_LACI"/>
    <property type="match status" value="1"/>
</dbReference>
<keyword evidence="1" id="KW-0805">Transcription regulation</keyword>
<dbReference type="EMBL" id="LXWF01000041">
    <property type="protein sequence ID" value="ORC16121.1"/>
    <property type="molecule type" value="Genomic_DNA"/>
</dbReference>
<evidence type="ECO:0000256" key="2">
    <source>
        <dbReference type="ARBA" id="ARBA00023125"/>
    </source>
</evidence>
<dbReference type="InterPro" id="IPR010982">
    <property type="entry name" value="Lambda_DNA-bd_dom_sf"/>
</dbReference>
<dbReference type="InterPro" id="IPR000843">
    <property type="entry name" value="HTH_LacI"/>
</dbReference>
<dbReference type="CDD" id="cd01392">
    <property type="entry name" value="HTH_LacI"/>
    <property type="match status" value="1"/>
</dbReference>
<dbReference type="Pfam" id="PF00356">
    <property type="entry name" value="LacI"/>
    <property type="match status" value="1"/>
</dbReference>
<dbReference type="GO" id="GO:0003700">
    <property type="term" value="F:DNA-binding transcription factor activity"/>
    <property type="evidence" value="ECO:0007669"/>
    <property type="project" value="TreeGrafter"/>
</dbReference>
<organism evidence="5 6">
    <name type="scientific">Rothia nasimurium</name>
    <dbReference type="NCBI Taxonomy" id="85336"/>
    <lineage>
        <taxon>Bacteria</taxon>
        <taxon>Bacillati</taxon>
        <taxon>Actinomycetota</taxon>
        <taxon>Actinomycetes</taxon>
        <taxon>Micrococcales</taxon>
        <taxon>Micrococcaceae</taxon>
        <taxon>Rothia</taxon>
    </lineage>
</organism>